<name>A0A371CQ01_9APHY</name>
<proteinExistence type="predicted"/>
<sequence>MRRLLLKRYQLAQAHTTHALGTMPRDVQEQVGCKTGSCKIPECQQHGHTRVLVRRVEWHVERARADRINSVQDLLRREMGGGLLKSDVAFAFELFGE</sequence>
<evidence type="ECO:0000313" key="1">
    <source>
        <dbReference type="EMBL" id="RDX42332.1"/>
    </source>
</evidence>
<keyword evidence="2" id="KW-1185">Reference proteome</keyword>
<accession>A0A371CQ01</accession>
<organism evidence="1 2">
    <name type="scientific">Lentinus brumalis</name>
    <dbReference type="NCBI Taxonomy" id="2498619"/>
    <lineage>
        <taxon>Eukaryota</taxon>
        <taxon>Fungi</taxon>
        <taxon>Dikarya</taxon>
        <taxon>Basidiomycota</taxon>
        <taxon>Agaricomycotina</taxon>
        <taxon>Agaricomycetes</taxon>
        <taxon>Polyporales</taxon>
        <taxon>Polyporaceae</taxon>
        <taxon>Lentinus</taxon>
    </lineage>
</organism>
<dbReference type="EMBL" id="KZ857487">
    <property type="protein sequence ID" value="RDX42332.1"/>
    <property type="molecule type" value="Genomic_DNA"/>
</dbReference>
<dbReference type="AlphaFoldDB" id="A0A371CQ01"/>
<reference evidence="1 2" key="1">
    <citation type="journal article" date="2018" name="Biotechnol. Biofuels">
        <title>Integrative visual omics of the white-rot fungus Polyporus brumalis exposes the biotechnological potential of its oxidative enzymes for delignifying raw plant biomass.</title>
        <authorList>
            <person name="Miyauchi S."/>
            <person name="Rancon A."/>
            <person name="Drula E."/>
            <person name="Hage H."/>
            <person name="Chaduli D."/>
            <person name="Favel A."/>
            <person name="Grisel S."/>
            <person name="Henrissat B."/>
            <person name="Herpoel-Gimbert I."/>
            <person name="Ruiz-Duenas F.J."/>
            <person name="Chevret D."/>
            <person name="Hainaut M."/>
            <person name="Lin J."/>
            <person name="Wang M."/>
            <person name="Pangilinan J."/>
            <person name="Lipzen A."/>
            <person name="Lesage-Meessen L."/>
            <person name="Navarro D."/>
            <person name="Riley R."/>
            <person name="Grigoriev I.V."/>
            <person name="Zhou S."/>
            <person name="Raouche S."/>
            <person name="Rosso M.N."/>
        </authorList>
    </citation>
    <scope>NUCLEOTIDE SEQUENCE [LARGE SCALE GENOMIC DNA]</scope>
    <source>
        <strain evidence="1 2">BRFM 1820</strain>
    </source>
</reference>
<evidence type="ECO:0000313" key="2">
    <source>
        <dbReference type="Proteomes" id="UP000256964"/>
    </source>
</evidence>
<dbReference type="Proteomes" id="UP000256964">
    <property type="component" value="Unassembled WGS sequence"/>
</dbReference>
<gene>
    <name evidence="1" type="ORF">OH76DRAFT_115364</name>
</gene>
<protein>
    <submittedName>
        <fullName evidence="1">Uncharacterized protein</fullName>
    </submittedName>
</protein>